<feature type="transmembrane region" description="Helical" evidence="1">
    <location>
        <begin position="37"/>
        <end position="54"/>
    </location>
</feature>
<dbReference type="STRING" id="273063.STK_24610"/>
<feature type="transmembrane region" description="Helical" evidence="1">
    <location>
        <begin position="12"/>
        <end position="30"/>
    </location>
</feature>
<dbReference type="PANTHER" id="PTHR35804">
    <property type="entry name" value="LYSINE EXPORTER LYSO"/>
    <property type="match status" value="1"/>
</dbReference>
<dbReference type="KEGG" id="sto:STK_24610"/>
<name>Q96XQ5_SULTO</name>
<dbReference type="Pfam" id="PF03956">
    <property type="entry name" value="Lys_export"/>
    <property type="match status" value="1"/>
</dbReference>
<proteinExistence type="predicted"/>
<feature type="transmembrane region" description="Helical" evidence="1">
    <location>
        <begin position="66"/>
        <end position="88"/>
    </location>
</feature>
<feature type="transmembrane region" description="Helical" evidence="1">
    <location>
        <begin position="207"/>
        <end position="225"/>
    </location>
</feature>
<keyword evidence="1" id="KW-1133">Transmembrane helix</keyword>
<gene>
    <name evidence="2" type="primary">ST2461</name>
    <name evidence="2" type="ordered locus">STK_24610</name>
</gene>
<protein>
    <recommendedName>
        <fullName evidence="4">DUF340 domain-containing protein</fullName>
    </recommendedName>
</protein>
<dbReference type="GO" id="GO:0005886">
    <property type="term" value="C:plasma membrane"/>
    <property type="evidence" value="ECO:0007669"/>
    <property type="project" value="TreeGrafter"/>
</dbReference>
<dbReference type="PANTHER" id="PTHR35804:SF1">
    <property type="entry name" value="LYSINE EXPORTER LYSO"/>
    <property type="match status" value="1"/>
</dbReference>
<feature type="transmembrane region" description="Helical" evidence="1">
    <location>
        <begin position="232"/>
        <end position="251"/>
    </location>
</feature>
<evidence type="ECO:0008006" key="4">
    <source>
        <dbReference type="Google" id="ProtNLM"/>
    </source>
</evidence>
<dbReference type="InterPro" id="IPR005642">
    <property type="entry name" value="LysO"/>
</dbReference>
<sequence>MNIYTRPLQSYFMYFLVLFILLYLVFILVGRFIKLPSIISDVVIVSLIFTISFWGGNEVSGSQILYILYTSLLTSIVVVTITYLLGLFLTVSSKSEWKKIDFKSQLKYILPLILGLLLGFFIKVKINFNEIIDYELYALVIVIGIQVGESLKLEILKRISGLAIVSILVDVFGAIISAILLSPFYPFKEILLTTLGSGWYSYTGPFLAKYYGPTIGVFAFLVNFLREQLTFLLIPLFFRVRASPIGAIAVGGATSMDVTLPLYVDLLGNEYAIGALINGLILTLLVPILLPLVEVL</sequence>
<feature type="transmembrane region" description="Helical" evidence="1">
    <location>
        <begin position="163"/>
        <end position="187"/>
    </location>
</feature>
<evidence type="ECO:0000313" key="3">
    <source>
        <dbReference type="Proteomes" id="UP000001015"/>
    </source>
</evidence>
<keyword evidence="3" id="KW-1185">Reference proteome</keyword>
<reference evidence="3" key="1">
    <citation type="journal article" date="2001" name="DNA Res.">
        <title>Complete genome sequence of an aerobic thermoacidophilic Crenarchaeon, Sulfolobus tokodaii strain7.</title>
        <authorList>
            <person name="Kawarabayasi Y."/>
            <person name="Hino Y."/>
            <person name="Horikawa H."/>
            <person name="Jin-no K."/>
            <person name="Takahashi M."/>
            <person name="Sekine M."/>
            <person name="Baba S."/>
            <person name="Ankai A."/>
            <person name="Kosugi H."/>
            <person name="Hosoyama A."/>
            <person name="Fukui S."/>
            <person name="Nagai Y."/>
            <person name="Nishijima K."/>
            <person name="Otsuka R."/>
            <person name="Nakazawa H."/>
            <person name="Takamiya M."/>
            <person name="Kato Y."/>
            <person name="Yoshizawa T."/>
            <person name="Tanaka T."/>
            <person name="Kudoh Y."/>
            <person name="Yamazaki J."/>
            <person name="Kushida N."/>
            <person name="Oguchi A."/>
            <person name="Aoki K."/>
            <person name="Masuda S."/>
            <person name="Yanagii M."/>
            <person name="Nishimura M."/>
            <person name="Yamagishi A."/>
            <person name="Oshima T."/>
            <person name="Kikuchi H."/>
        </authorList>
    </citation>
    <scope>NUCLEOTIDE SEQUENCE [LARGE SCALE GENOMIC DNA]</scope>
    <source>
        <strain evidence="3">DSM 16993 / JCM 10545 / NBRC 100140 / 7</strain>
    </source>
</reference>
<accession>Q96XQ5</accession>
<feature type="transmembrane region" description="Helical" evidence="1">
    <location>
        <begin position="271"/>
        <end position="293"/>
    </location>
</feature>
<feature type="transmembrane region" description="Helical" evidence="1">
    <location>
        <begin position="108"/>
        <end position="128"/>
    </location>
</feature>
<dbReference type="AlphaFoldDB" id="Q96XQ5"/>
<keyword evidence="1" id="KW-0812">Transmembrane</keyword>
<evidence type="ECO:0000313" key="2">
    <source>
        <dbReference type="EMBL" id="BAB67572.1"/>
    </source>
</evidence>
<evidence type="ECO:0000256" key="1">
    <source>
        <dbReference type="SAM" id="Phobius"/>
    </source>
</evidence>
<dbReference type="PATRIC" id="fig|273063.9.peg.2782"/>
<dbReference type="Proteomes" id="UP000001015">
    <property type="component" value="Chromosome"/>
</dbReference>
<dbReference type="eggNOG" id="arCOG01615">
    <property type="taxonomic scope" value="Archaea"/>
</dbReference>
<dbReference type="EMBL" id="BA000023">
    <property type="protein sequence ID" value="BAB67572.1"/>
    <property type="molecule type" value="Genomic_DNA"/>
</dbReference>
<dbReference type="GO" id="GO:0015661">
    <property type="term" value="F:L-lysine efflux transmembrane transporter activity"/>
    <property type="evidence" value="ECO:0007669"/>
    <property type="project" value="InterPro"/>
</dbReference>
<keyword evidence="1" id="KW-0472">Membrane</keyword>
<organism evidence="2 3">
    <name type="scientific">Sulfurisphaera tokodaii (strain DSM 16993 / JCM 10545 / NBRC 100140 / 7)</name>
    <name type="common">Sulfolobus tokodaii</name>
    <dbReference type="NCBI Taxonomy" id="273063"/>
    <lineage>
        <taxon>Archaea</taxon>
        <taxon>Thermoproteota</taxon>
        <taxon>Thermoprotei</taxon>
        <taxon>Sulfolobales</taxon>
        <taxon>Sulfolobaceae</taxon>
        <taxon>Sulfurisphaera</taxon>
    </lineage>
</organism>